<sequence>MIDIEFETLQALGLTQAIAARAAQLSVPGPDMRLARITESQRDCFTLHDGRSELLARALPRLVQQLQAIAEPLTIGDWVGMQADAHGQAWIVERVQPVTQIARRANDGRRQPLASNVDAALLVMGLDADFNARRMERYIAMVRACDVAPVVVLTKRDIAPDAARRIAEMYARLPATVPVLPVNALSRETCSELGPWLHAGQTLVLLGSSGAGKSTLINTLADAGQSTGAVRKGDGRGRHTTTARSLHRCAHGGCIIDTPGLRTFRPDADARTLAASFEDVQSLAQHCRFRDCRHEGEPGCAVLAHVDGDRLDNYKKLMRDAQRGELTALERIELRAKWKAIGKAGSQRAREKKG</sequence>
<dbReference type="Gene3D" id="1.10.40.50">
    <property type="entry name" value="Probable gtpase engc, domain 3"/>
    <property type="match status" value="1"/>
</dbReference>
<organism evidence="13 14">
    <name type="scientific">Pelomonas aquatica</name>
    <dbReference type="NCBI Taxonomy" id="431058"/>
    <lineage>
        <taxon>Bacteria</taxon>
        <taxon>Pseudomonadati</taxon>
        <taxon>Pseudomonadota</taxon>
        <taxon>Betaproteobacteria</taxon>
        <taxon>Burkholderiales</taxon>
        <taxon>Sphaerotilaceae</taxon>
        <taxon>Roseateles</taxon>
    </lineage>
</organism>
<feature type="binding site" evidence="10">
    <location>
        <position position="287"/>
    </location>
    <ligand>
        <name>Zn(2+)</name>
        <dbReference type="ChEBI" id="CHEBI:29105"/>
    </ligand>
</feature>
<evidence type="ECO:0000256" key="10">
    <source>
        <dbReference type="HAMAP-Rule" id="MF_01820"/>
    </source>
</evidence>
<keyword evidence="4 10" id="KW-0699">rRNA-binding</keyword>
<protein>
    <recommendedName>
        <fullName evidence="10">Small ribosomal subunit biogenesis GTPase RsgA</fullName>
        <ecNumber evidence="10">3.6.1.-</ecNumber>
    </recommendedName>
</protein>
<dbReference type="PROSITE" id="PS50936">
    <property type="entry name" value="ENGC_GTPASE"/>
    <property type="match status" value="1"/>
</dbReference>
<evidence type="ECO:0000259" key="11">
    <source>
        <dbReference type="PROSITE" id="PS50936"/>
    </source>
</evidence>
<dbReference type="InterPro" id="IPR010914">
    <property type="entry name" value="RsgA_GTPase_dom"/>
</dbReference>
<evidence type="ECO:0000256" key="9">
    <source>
        <dbReference type="ARBA" id="ARBA00023134"/>
    </source>
</evidence>
<evidence type="ECO:0000256" key="4">
    <source>
        <dbReference type="ARBA" id="ARBA00022730"/>
    </source>
</evidence>
<evidence type="ECO:0000256" key="2">
    <source>
        <dbReference type="ARBA" id="ARBA00022517"/>
    </source>
</evidence>
<dbReference type="Pfam" id="PF03193">
    <property type="entry name" value="RsgA_GTPase"/>
    <property type="match status" value="1"/>
</dbReference>
<dbReference type="PANTHER" id="PTHR32120">
    <property type="entry name" value="SMALL RIBOSOMAL SUBUNIT BIOGENESIS GTPASE RSGA"/>
    <property type="match status" value="1"/>
</dbReference>
<dbReference type="GO" id="GO:0016787">
    <property type="term" value="F:hydrolase activity"/>
    <property type="evidence" value="ECO:0007669"/>
    <property type="project" value="UniProtKB-KW"/>
</dbReference>
<feature type="binding site" evidence="10">
    <location>
        <position position="300"/>
    </location>
    <ligand>
        <name>Zn(2+)</name>
        <dbReference type="ChEBI" id="CHEBI:29105"/>
    </ligand>
</feature>
<keyword evidence="6 10" id="KW-0378">Hydrolase</keyword>
<name>A0ABU1Z4G0_9BURK</name>
<dbReference type="NCBIfam" id="TIGR00157">
    <property type="entry name" value="ribosome small subunit-dependent GTPase A"/>
    <property type="match status" value="1"/>
</dbReference>
<comment type="cofactor">
    <cofactor evidence="10">
        <name>Zn(2+)</name>
        <dbReference type="ChEBI" id="CHEBI:29105"/>
    </cofactor>
    <text evidence="10">Binds 1 zinc ion per subunit.</text>
</comment>
<evidence type="ECO:0000256" key="8">
    <source>
        <dbReference type="ARBA" id="ARBA00022884"/>
    </source>
</evidence>
<evidence type="ECO:0000313" key="14">
    <source>
        <dbReference type="Proteomes" id="UP001180536"/>
    </source>
</evidence>
<dbReference type="EC" id="3.6.1.-" evidence="10"/>
<dbReference type="InterPro" id="IPR030378">
    <property type="entry name" value="G_CP_dom"/>
</dbReference>
<feature type="domain" description="EngC GTPase" evidence="11">
    <location>
        <begin position="115"/>
        <end position="262"/>
    </location>
</feature>
<dbReference type="CDD" id="cd01854">
    <property type="entry name" value="YjeQ_EngC"/>
    <property type="match status" value="1"/>
</dbReference>
<dbReference type="Gene3D" id="3.40.50.300">
    <property type="entry name" value="P-loop containing nucleotide triphosphate hydrolases"/>
    <property type="match status" value="1"/>
</dbReference>
<evidence type="ECO:0000256" key="5">
    <source>
        <dbReference type="ARBA" id="ARBA00022741"/>
    </source>
</evidence>
<dbReference type="InterPro" id="IPR027417">
    <property type="entry name" value="P-loop_NTPase"/>
</dbReference>
<dbReference type="Proteomes" id="UP001180536">
    <property type="component" value="Unassembled WGS sequence"/>
</dbReference>
<keyword evidence="3 10" id="KW-0479">Metal-binding</keyword>
<keyword evidence="9 10" id="KW-0342">GTP-binding</keyword>
<keyword evidence="7 10" id="KW-0862">Zinc</keyword>
<dbReference type="HAMAP" id="MF_01820">
    <property type="entry name" value="GTPase_RsgA"/>
    <property type="match status" value="1"/>
</dbReference>
<keyword evidence="1 10" id="KW-0963">Cytoplasm</keyword>
<dbReference type="SUPFAM" id="SSF52540">
    <property type="entry name" value="P-loop containing nucleoside triphosphate hydrolases"/>
    <property type="match status" value="1"/>
</dbReference>
<feature type="binding site" evidence="10">
    <location>
        <position position="292"/>
    </location>
    <ligand>
        <name>Zn(2+)</name>
        <dbReference type="ChEBI" id="CHEBI:29105"/>
    </ligand>
</feature>
<proteinExistence type="inferred from homology"/>
<comment type="caution">
    <text evidence="13">The sequence shown here is derived from an EMBL/GenBank/DDBJ whole genome shotgun (WGS) entry which is preliminary data.</text>
</comment>
<reference evidence="13 14" key="1">
    <citation type="submission" date="2023-07" db="EMBL/GenBank/DDBJ databases">
        <title>Sorghum-associated microbial communities from plants grown in Nebraska, USA.</title>
        <authorList>
            <person name="Schachtman D."/>
        </authorList>
    </citation>
    <scope>NUCLEOTIDE SEQUENCE [LARGE SCALE GENOMIC DNA]</scope>
    <source>
        <strain evidence="13 14">BE310</strain>
    </source>
</reference>
<comment type="subunit">
    <text evidence="10">Monomer. Associates with 30S ribosomal subunit, binds 16S rRNA.</text>
</comment>
<keyword evidence="2 10" id="KW-0690">Ribosome biogenesis</keyword>
<comment type="function">
    <text evidence="10">One of several proteins that assist in the late maturation steps of the functional core of the 30S ribosomal subunit. Helps release RbfA from mature subunits. May play a role in the assembly of ribosomal proteins into the subunit. Circularly permuted GTPase that catalyzes slow GTP hydrolysis, GTPase activity is stimulated by the 30S ribosomal subunit.</text>
</comment>
<dbReference type="PANTHER" id="PTHR32120:SF10">
    <property type="entry name" value="SMALL RIBOSOMAL SUBUNIT BIOGENESIS GTPASE RSGA"/>
    <property type="match status" value="1"/>
</dbReference>
<dbReference type="EMBL" id="JAVDXQ010000001">
    <property type="protein sequence ID" value="MDR7295490.1"/>
    <property type="molecule type" value="Genomic_DNA"/>
</dbReference>
<accession>A0ABU1Z4G0</accession>
<keyword evidence="14" id="KW-1185">Reference proteome</keyword>
<comment type="subcellular location">
    <subcellularLocation>
        <location evidence="10">Cytoplasm</location>
    </subcellularLocation>
</comment>
<keyword evidence="8 10" id="KW-0694">RNA-binding</keyword>
<feature type="domain" description="CP-type G" evidence="12">
    <location>
        <begin position="105"/>
        <end position="264"/>
    </location>
</feature>
<dbReference type="RefSeq" id="WP_310341949.1">
    <property type="nucleotide sequence ID" value="NZ_JAVDXQ010000001.1"/>
</dbReference>
<comment type="similarity">
    <text evidence="10">Belongs to the TRAFAC class YlqF/YawG GTPase family. RsgA subfamily.</text>
</comment>
<evidence type="ECO:0000256" key="7">
    <source>
        <dbReference type="ARBA" id="ARBA00022833"/>
    </source>
</evidence>
<feature type="binding site" evidence="10">
    <location>
        <begin position="154"/>
        <end position="157"/>
    </location>
    <ligand>
        <name>GTP</name>
        <dbReference type="ChEBI" id="CHEBI:37565"/>
    </ligand>
</feature>
<evidence type="ECO:0000313" key="13">
    <source>
        <dbReference type="EMBL" id="MDR7295490.1"/>
    </source>
</evidence>
<evidence type="ECO:0000256" key="1">
    <source>
        <dbReference type="ARBA" id="ARBA00022490"/>
    </source>
</evidence>
<evidence type="ECO:0000256" key="6">
    <source>
        <dbReference type="ARBA" id="ARBA00022801"/>
    </source>
</evidence>
<feature type="binding site" evidence="10">
    <location>
        <begin position="207"/>
        <end position="215"/>
    </location>
    <ligand>
        <name>GTP</name>
        <dbReference type="ChEBI" id="CHEBI:37565"/>
    </ligand>
</feature>
<dbReference type="PROSITE" id="PS51721">
    <property type="entry name" value="G_CP"/>
    <property type="match status" value="1"/>
</dbReference>
<evidence type="ECO:0000256" key="3">
    <source>
        <dbReference type="ARBA" id="ARBA00022723"/>
    </source>
</evidence>
<dbReference type="InterPro" id="IPR004881">
    <property type="entry name" value="Ribosome_biogen_GTPase_RsgA"/>
</dbReference>
<gene>
    <name evidence="10" type="primary">rsgA</name>
    <name evidence="13" type="ORF">J2X16_000811</name>
</gene>
<feature type="binding site" evidence="10">
    <location>
        <position position="294"/>
    </location>
    <ligand>
        <name>Zn(2+)</name>
        <dbReference type="ChEBI" id="CHEBI:29105"/>
    </ligand>
</feature>
<keyword evidence="5 10" id="KW-0547">Nucleotide-binding</keyword>
<evidence type="ECO:0000259" key="12">
    <source>
        <dbReference type="PROSITE" id="PS51721"/>
    </source>
</evidence>